<proteinExistence type="predicted"/>
<dbReference type="RefSeq" id="WP_214185822.1">
    <property type="nucleotide sequence ID" value="NZ_BSDS01000001.1"/>
</dbReference>
<evidence type="ECO:0000313" key="3">
    <source>
        <dbReference type="Proteomes" id="UP001144352"/>
    </source>
</evidence>
<reference evidence="2" key="1">
    <citation type="submission" date="2022-12" db="EMBL/GenBank/DDBJ databases">
        <title>Reference genome sequencing for broad-spectrum identification of bacterial and archaeal isolates by mass spectrometry.</title>
        <authorList>
            <person name="Sekiguchi Y."/>
            <person name="Tourlousse D.M."/>
        </authorList>
    </citation>
    <scope>NUCLEOTIDE SEQUENCE</scope>
    <source>
        <strain evidence="2">H2</strain>
    </source>
</reference>
<keyword evidence="3" id="KW-1185">Reference proteome</keyword>
<evidence type="ECO:0000256" key="1">
    <source>
        <dbReference type="SAM" id="MobiDB-lite"/>
    </source>
</evidence>
<feature type="region of interest" description="Disordered" evidence="1">
    <location>
        <begin position="77"/>
        <end position="131"/>
    </location>
</feature>
<comment type="caution">
    <text evidence="2">The sequence shown here is derived from an EMBL/GenBank/DDBJ whole genome shotgun (WGS) entry which is preliminary data.</text>
</comment>
<organism evidence="2 3">
    <name type="scientific">Geobacter hydrogenophilus</name>
    <dbReference type="NCBI Taxonomy" id="40983"/>
    <lineage>
        <taxon>Bacteria</taxon>
        <taxon>Pseudomonadati</taxon>
        <taxon>Thermodesulfobacteriota</taxon>
        <taxon>Desulfuromonadia</taxon>
        <taxon>Geobacterales</taxon>
        <taxon>Geobacteraceae</taxon>
        <taxon>Geobacter</taxon>
    </lineage>
</organism>
<evidence type="ECO:0000313" key="2">
    <source>
        <dbReference type="EMBL" id="GLI37674.1"/>
    </source>
</evidence>
<protein>
    <submittedName>
        <fullName evidence="2">Uncharacterized protein</fullName>
    </submittedName>
</protein>
<sequence length="131" mass="13988">MIMSKPSLMRIGVSVCLLGERGKLGTQRCHGVSQGDGGGKGTGALRQRGDGAFPPLLPMEEERLRDRELKENFIERVFGDGRRGSPRTGSNPINTHAAGGFRLLPRRRRRFGGASPPSATGSTGGMTLSRA</sequence>
<dbReference type="AlphaFoldDB" id="A0A9W6FZI5"/>
<dbReference type="EMBL" id="BSDS01000001">
    <property type="protein sequence ID" value="GLI37674.1"/>
    <property type="molecule type" value="Genomic_DNA"/>
</dbReference>
<accession>A0A9W6FZI5</accession>
<gene>
    <name evidence="2" type="ORF">GHYDROH2_11750</name>
</gene>
<dbReference type="Proteomes" id="UP001144352">
    <property type="component" value="Unassembled WGS sequence"/>
</dbReference>
<feature type="region of interest" description="Disordered" evidence="1">
    <location>
        <begin position="27"/>
        <end position="58"/>
    </location>
</feature>
<name>A0A9W6FZI5_9BACT</name>